<comment type="caution">
    <text evidence="1">The sequence shown here is derived from an EMBL/GenBank/DDBJ whole genome shotgun (WGS) entry which is preliminary data.</text>
</comment>
<organism evidence="1 2">
    <name type="scientific">Bacteroides reticulotermitis</name>
    <dbReference type="NCBI Taxonomy" id="1133319"/>
    <lineage>
        <taxon>Bacteria</taxon>
        <taxon>Pseudomonadati</taxon>
        <taxon>Bacteroidota</taxon>
        <taxon>Bacteroidia</taxon>
        <taxon>Bacteroidales</taxon>
        <taxon>Bacteroidaceae</taxon>
        <taxon>Bacteroides</taxon>
    </lineage>
</organism>
<dbReference type="RefSeq" id="WP_183209329.1">
    <property type="nucleotide sequence ID" value="NZ_JACIER010000018.1"/>
</dbReference>
<gene>
    <name evidence="1" type="ORF">GGR06_003567</name>
</gene>
<reference evidence="1" key="1">
    <citation type="submission" date="2020-08" db="EMBL/GenBank/DDBJ databases">
        <title>Genomic Encyclopedia of Type Strains, Phase IV (KMG-IV): sequencing the most valuable type-strain genomes for metagenomic binning, comparative biology and taxonomic classification.</title>
        <authorList>
            <person name="Goeker M."/>
        </authorList>
    </citation>
    <scope>NUCLEOTIDE SEQUENCE [LARGE SCALE GENOMIC DNA]</scope>
    <source>
        <strain evidence="1">DSM 105720</strain>
    </source>
</reference>
<proteinExistence type="predicted"/>
<protein>
    <submittedName>
        <fullName evidence="1">Uncharacterized protein</fullName>
    </submittedName>
</protein>
<dbReference type="AlphaFoldDB" id="A0A840DAS3"/>
<dbReference type="EMBL" id="JACIER010000018">
    <property type="protein sequence ID" value="MBB4045745.1"/>
    <property type="molecule type" value="Genomic_DNA"/>
</dbReference>
<evidence type="ECO:0000313" key="2">
    <source>
        <dbReference type="Proteomes" id="UP000560658"/>
    </source>
</evidence>
<evidence type="ECO:0000313" key="1">
    <source>
        <dbReference type="EMBL" id="MBB4045745.1"/>
    </source>
</evidence>
<name>A0A840DAS3_9BACE</name>
<accession>A0A840DAS3</accession>
<dbReference type="Proteomes" id="UP000560658">
    <property type="component" value="Unassembled WGS sequence"/>
</dbReference>
<sequence>MRKLKATDADFGNKPESAFSFLAAKIAVCPMIAQGGPSDWLAEKKSSSQAAVFFLAKPCRQSRTNRQHIQQEIKTPILQGGLSN</sequence>
<keyword evidence="2" id="KW-1185">Reference proteome</keyword>